<dbReference type="Pfam" id="PF01497">
    <property type="entry name" value="Peripla_BP_2"/>
    <property type="match status" value="1"/>
</dbReference>
<dbReference type="InterPro" id="IPR020449">
    <property type="entry name" value="Tscrpt_reg_AraC-type_HTH"/>
</dbReference>
<protein>
    <submittedName>
        <fullName evidence="6">ABC transporter substrate-binding protein</fullName>
    </submittedName>
</protein>
<dbReference type="AlphaFoldDB" id="A0A7X3LG05"/>
<evidence type="ECO:0000256" key="1">
    <source>
        <dbReference type="ARBA" id="ARBA00023015"/>
    </source>
</evidence>
<evidence type="ECO:0000256" key="2">
    <source>
        <dbReference type="ARBA" id="ARBA00023125"/>
    </source>
</evidence>
<evidence type="ECO:0000256" key="3">
    <source>
        <dbReference type="ARBA" id="ARBA00023163"/>
    </source>
</evidence>
<dbReference type="InterPro" id="IPR002491">
    <property type="entry name" value="ABC_transptr_periplasmic_BD"/>
</dbReference>
<evidence type="ECO:0000259" key="4">
    <source>
        <dbReference type="PROSITE" id="PS01124"/>
    </source>
</evidence>
<dbReference type="InterPro" id="IPR018062">
    <property type="entry name" value="HTH_AraC-typ_CS"/>
</dbReference>
<feature type="domain" description="Fe/B12 periplasmic-binding" evidence="5">
    <location>
        <begin position="274"/>
        <end position="536"/>
    </location>
</feature>
<dbReference type="PRINTS" id="PR00032">
    <property type="entry name" value="HTHARAC"/>
</dbReference>
<sequence length="536" mass="62796">MFNTEQSGHKSLTNEWLFRTRFKLTDAEAIEECSNGHRLLFSACPAYMLIVSARRHGYIVIDGILYALSPEKIFAVEPGQRVEMECPSAEEQMLYLLRYDISMPEQTNIPSFRIEMKGCRTVTSSEQLLTLCRKIIDHWTSDDPADRFASEAGFQDVLHLLFKRRDQHENILEHVRQYMELNYPESFSVDSLAKMAGMSRYHFMRTFKERYGQSAMDYLMQIRMNQAKQLMEDGHALRQIAEKVGYKDAQYFSSQFSKQFGISPSMYVANRKIKIAAYSWPNIGHLLTLQIVPYAAPIDQSWTDEYRKKYRFDIKVPLSHDYDFNLEALWRAKPDKIIALEEMIPDAEKEKLRQIAPVLFLPWYKENWRVHLQLTARFLDREEEADRWLARYDKKAAAERKHVPSVFKQGSLLILNFCPKGIIVWGKRAGTVLYDDLHIACAKGVEEIEFTEIVEAERLETFDADVMLIHVMKDPHSQTFWQQLLESQTWTNLKAVRNRHIFYTSGPDWIAEPILEYTANRHDLLLEELKQLFSAL</sequence>
<dbReference type="Gene3D" id="1.10.10.60">
    <property type="entry name" value="Homeodomain-like"/>
    <property type="match status" value="2"/>
</dbReference>
<dbReference type="SUPFAM" id="SSF46689">
    <property type="entry name" value="Homeodomain-like"/>
    <property type="match status" value="2"/>
</dbReference>
<dbReference type="PANTHER" id="PTHR43280:SF28">
    <property type="entry name" value="HTH-TYPE TRANSCRIPTIONAL ACTIVATOR RHAS"/>
    <property type="match status" value="1"/>
</dbReference>
<reference evidence="6 7" key="1">
    <citation type="submission" date="2019-12" db="EMBL/GenBank/DDBJ databases">
        <title>Paenibacillus sp. nov., an endophytic bacterium isolated from the stem of Dendrobium.</title>
        <authorList>
            <person name="Zhao R."/>
        </authorList>
    </citation>
    <scope>NUCLEOTIDE SEQUENCE [LARGE SCALE GENOMIC DNA]</scope>
    <source>
        <strain evidence="6 7">HJL G12</strain>
    </source>
</reference>
<dbReference type="SMART" id="SM00342">
    <property type="entry name" value="HTH_ARAC"/>
    <property type="match status" value="1"/>
</dbReference>
<dbReference type="Gene3D" id="3.40.50.1980">
    <property type="entry name" value="Nitrogenase molybdenum iron protein domain"/>
    <property type="match status" value="2"/>
</dbReference>
<dbReference type="RefSeq" id="WP_160496300.1">
    <property type="nucleotide sequence ID" value="NZ_WUBI01000001.1"/>
</dbReference>
<dbReference type="GO" id="GO:0043565">
    <property type="term" value="F:sequence-specific DNA binding"/>
    <property type="evidence" value="ECO:0007669"/>
    <property type="project" value="InterPro"/>
</dbReference>
<keyword evidence="7" id="KW-1185">Reference proteome</keyword>
<dbReference type="InterPro" id="IPR009057">
    <property type="entry name" value="Homeodomain-like_sf"/>
</dbReference>
<dbReference type="SUPFAM" id="SSF53807">
    <property type="entry name" value="Helical backbone' metal receptor"/>
    <property type="match status" value="1"/>
</dbReference>
<dbReference type="PROSITE" id="PS01124">
    <property type="entry name" value="HTH_ARAC_FAMILY_2"/>
    <property type="match status" value="1"/>
</dbReference>
<accession>A0A7X3LG05</accession>
<keyword evidence="1" id="KW-0805">Transcription regulation</keyword>
<feature type="domain" description="HTH araC/xylS-type" evidence="4">
    <location>
        <begin position="173"/>
        <end position="270"/>
    </location>
</feature>
<keyword evidence="3" id="KW-0804">Transcription</keyword>
<name>A0A7X3LG05_9BACL</name>
<evidence type="ECO:0000313" key="7">
    <source>
        <dbReference type="Proteomes" id="UP000460318"/>
    </source>
</evidence>
<organism evidence="6 7">
    <name type="scientific">Paenibacillus dendrobii</name>
    <dbReference type="NCBI Taxonomy" id="2691084"/>
    <lineage>
        <taxon>Bacteria</taxon>
        <taxon>Bacillati</taxon>
        <taxon>Bacillota</taxon>
        <taxon>Bacilli</taxon>
        <taxon>Bacillales</taxon>
        <taxon>Paenibacillaceae</taxon>
        <taxon>Paenibacillus</taxon>
    </lineage>
</organism>
<evidence type="ECO:0000313" key="6">
    <source>
        <dbReference type="EMBL" id="MWV42725.1"/>
    </source>
</evidence>
<dbReference type="Proteomes" id="UP000460318">
    <property type="component" value="Unassembled WGS sequence"/>
</dbReference>
<dbReference type="PROSITE" id="PS00041">
    <property type="entry name" value="HTH_ARAC_FAMILY_1"/>
    <property type="match status" value="1"/>
</dbReference>
<keyword evidence="2" id="KW-0238">DNA-binding</keyword>
<dbReference type="GO" id="GO:0003700">
    <property type="term" value="F:DNA-binding transcription factor activity"/>
    <property type="evidence" value="ECO:0007669"/>
    <property type="project" value="InterPro"/>
</dbReference>
<gene>
    <name evidence="6" type="ORF">GRF59_03710</name>
</gene>
<dbReference type="PANTHER" id="PTHR43280">
    <property type="entry name" value="ARAC-FAMILY TRANSCRIPTIONAL REGULATOR"/>
    <property type="match status" value="1"/>
</dbReference>
<dbReference type="PROSITE" id="PS50983">
    <property type="entry name" value="FE_B12_PBP"/>
    <property type="match status" value="1"/>
</dbReference>
<comment type="caution">
    <text evidence="6">The sequence shown here is derived from an EMBL/GenBank/DDBJ whole genome shotgun (WGS) entry which is preliminary data.</text>
</comment>
<dbReference type="InterPro" id="IPR018060">
    <property type="entry name" value="HTH_AraC"/>
</dbReference>
<evidence type="ECO:0000259" key="5">
    <source>
        <dbReference type="PROSITE" id="PS50983"/>
    </source>
</evidence>
<proteinExistence type="predicted"/>
<dbReference type="EMBL" id="WUBI01000001">
    <property type="protein sequence ID" value="MWV42725.1"/>
    <property type="molecule type" value="Genomic_DNA"/>
</dbReference>
<dbReference type="Pfam" id="PF12833">
    <property type="entry name" value="HTH_18"/>
    <property type="match status" value="1"/>
</dbReference>